<dbReference type="Proteomes" id="UP000256257">
    <property type="component" value="Unassembled WGS sequence"/>
</dbReference>
<keyword evidence="3" id="KW-1185">Reference proteome</keyword>
<keyword evidence="1" id="KW-0472">Membrane</keyword>
<dbReference type="RefSeq" id="WP_115925835.1">
    <property type="nucleotide sequence ID" value="NZ_QNVV01000001.1"/>
</dbReference>
<keyword evidence="1" id="KW-1133">Transmembrane helix</keyword>
<feature type="transmembrane region" description="Helical" evidence="1">
    <location>
        <begin position="69"/>
        <end position="90"/>
    </location>
</feature>
<dbReference type="AlphaFoldDB" id="A0A3D9B8N7"/>
<organism evidence="2 3">
    <name type="scientific">Chryseobacterium pennipullorum</name>
    <dbReference type="NCBI Taxonomy" id="2258963"/>
    <lineage>
        <taxon>Bacteria</taxon>
        <taxon>Pseudomonadati</taxon>
        <taxon>Bacteroidota</taxon>
        <taxon>Flavobacteriia</taxon>
        <taxon>Flavobacteriales</taxon>
        <taxon>Weeksellaceae</taxon>
        <taxon>Chryseobacterium group</taxon>
        <taxon>Chryseobacterium</taxon>
    </lineage>
</organism>
<dbReference type="EMBL" id="QNVV01000001">
    <property type="protein sequence ID" value="REC50010.1"/>
    <property type="molecule type" value="Genomic_DNA"/>
</dbReference>
<name>A0A3D9B8N7_9FLAO</name>
<comment type="caution">
    <text evidence="2">The sequence shown here is derived from an EMBL/GenBank/DDBJ whole genome shotgun (WGS) entry which is preliminary data.</text>
</comment>
<gene>
    <name evidence="2" type="ORF">DRF67_00245</name>
</gene>
<reference evidence="2 3" key="1">
    <citation type="submission" date="2018-06" db="EMBL/GenBank/DDBJ databases">
        <title>Novel Chryseobacterium species.</title>
        <authorList>
            <person name="Newman J."/>
            <person name="Hugo C."/>
            <person name="Oosthuizen L."/>
            <person name="Charimba G."/>
        </authorList>
    </citation>
    <scope>NUCLEOTIDE SEQUENCE [LARGE SCALE GENOMIC DNA]</scope>
    <source>
        <strain evidence="2 3">7_F195</strain>
    </source>
</reference>
<dbReference type="OrthoDB" id="9899449at2"/>
<feature type="transmembrane region" description="Helical" evidence="1">
    <location>
        <begin position="39"/>
        <end position="62"/>
    </location>
</feature>
<accession>A0A3D9B8N7</accession>
<sequence>MKNTMPSHKIITYLSLLMAGLFFFEFIKEFCLDLSFMEISAIAAFTTVLIIGNVLISVLLLTGKVKPSIWSLLFQIVLLIYAGWALYQIYVSSVVVTGPVYSH</sequence>
<keyword evidence="1" id="KW-0812">Transmembrane</keyword>
<proteinExistence type="predicted"/>
<evidence type="ECO:0000313" key="2">
    <source>
        <dbReference type="EMBL" id="REC50010.1"/>
    </source>
</evidence>
<protein>
    <submittedName>
        <fullName evidence="2">Uncharacterized protein</fullName>
    </submittedName>
</protein>
<evidence type="ECO:0000256" key="1">
    <source>
        <dbReference type="SAM" id="Phobius"/>
    </source>
</evidence>
<feature type="transmembrane region" description="Helical" evidence="1">
    <location>
        <begin position="10"/>
        <end position="27"/>
    </location>
</feature>
<evidence type="ECO:0000313" key="3">
    <source>
        <dbReference type="Proteomes" id="UP000256257"/>
    </source>
</evidence>